<evidence type="ECO:0000313" key="2">
    <source>
        <dbReference type="EMBL" id="OXM43436.1"/>
    </source>
</evidence>
<feature type="transmembrane region" description="Helical" evidence="1">
    <location>
        <begin position="74"/>
        <end position="92"/>
    </location>
</feature>
<accession>A0A229R9W1</accession>
<evidence type="ECO:0000313" key="3">
    <source>
        <dbReference type="Proteomes" id="UP000215563"/>
    </source>
</evidence>
<dbReference type="OrthoDB" id="5169343at2"/>
<reference evidence="2 3" key="1">
    <citation type="submission" date="2017-07" db="EMBL/GenBank/DDBJ databases">
        <title>Amycolatopsis alba DSM 44262 Genome sequencing and assembly.</title>
        <authorList>
            <person name="Kaur N."/>
            <person name="Mayilraj S."/>
        </authorList>
    </citation>
    <scope>NUCLEOTIDE SEQUENCE [LARGE SCALE GENOMIC DNA]</scope>
    <source>
        <strain evidence="2 3">DSM 44262</strain>
    </source>
</reference>
<keyword evidence="1" id="KW-1133">Transmembrane helix</keyword>
<protein>
    <recommendedName>
        <fullName evidence="4">PrgI family protein</fullName>
    </recommendedName>
</protein>
<comment type="caution">
    <text evidence="2">The sequence shown here is derived from an EMBL/GenBank/DDBJ whole genome shotgun (WGS) entry which is preliminary data.</text>
</comment>
<dbReference type="AlphaFoldDB" id="A0A229R9W1"/>
<dbReference type="EMBL" id="NMQU01000148">
    <property type="protein sequence ID" value="OXM43436.1"/>
    <property type="molecule type" value="Genomic_DNA"/>
</dbReference>
<dbReference type="NCBIfam" id="NF042935">
    <property type="entry name" value="SCO6880_fam"/>
    <property type="match status" value="1"/>
</dbReference>
<gene>
    <name evidence="2" type="ORF">CFP75_38325</name>
</gene>
<dbReference type="InterPro" id="IPR049978">
    <property type="entry name" value="SCO6880-like"/>
</dbReference>
<dbReference type="RefSeq" id="WP_020636269.1">
    <property type="nucleotide sequence ID" value="NZ_KB913032.1"/>
</dbReference>
<dbReference type="Proteomes" id="UP000215563">
    <property type="component" value="Unassembled WGS sequence"/>
</dbReference>
<proteinExistence type="predicted"/>
<evidence type="ECO:0000256" key="1">
    <source>
        <dbReference type="SAM" id="Phobius"/>
    </source>
</evidence>
<feature type="transmembrane region" description="Helical" evidence="1">
    <location>
        <begin position="21"/>
        <end position="42"/>
    </location>
</feature>
<feature type="transmembrane region" description="Helical" evidence="1">
    <location>
        <begin position="48"/>
        <end position="67"/>
    </location>
</feature>
<keyword evidence="1" id="KW-0472">Membrane</keyword>
<organism evidence="2 3">
    <name type="scientific">Amycolatopsis alba DSM 44262</name>
    <dbReference type="NCBI Taxonomy" id="1125972"/>
    <lineage>
        <taxon>Bacteria</taxon>
        <taxon>Bacillati</taxon>
        <taxon>Actinomycetota</taxon>
        <taxon>Actinomycetes</taxon>
        <taxon>Pseudonocardiales</taxon>
        <taxon>Pseudonocardiaceae</taxon>
        <taxon>Amycolatopsis</taxon>
    </lineage>
</organism>
<sequence length="499" mass="53856">MTSRVYRGLSRREHDGWILGLTPAQALTCVLLAVPVVITLSAGEITKSLVIACVSCPLAALVVVPVRGRTAARWLAHLLLFQVGAAFGWTRWQTRATTGQVDPDEPDLPGTLARVRFPDGPPLRDQGRVCLIHDTGEGRWGATARLSHSGVGMLSDHECELLAARLGNLLEALGQREVIDRMSLLVRTVPDDGADYRAWRARNEITPAPRLAAETTRELDRTIGLPSVRHEIFVTISGREDTLRRPAIAAGGGANGRALVLYRVLDSLDERFRALGAHSVRWLSGGHLAEAIRTGFNPATAAILNASHNQGDARAALPWAAAGPAHAPVPSARAYHHDGFSTVSYAVLMPHRGTTFGSLSSLLAVKTPGERRSLAVHYEIMPAGRAHRAVRGTRFRTRVMRDWKASKGFAASAEDRHEARRASLQEDAIASGHGMVRFAVTTAVTVPATWPVEDHAARLESAIAGRFRLLRMELAQDAGFVAAVLPLGIGLPRLRGGGW</sequence>
<keyword evidence="1" id="KW-0812">Transmembrane</keyword>
<name>A0A229R9W1_AMYAL</name>
<keyword evidence="3" id="KW-1185">Reference proteome</keyword>
<evidence type="ECO:0008006" key="4">
    <source>
        <dbReference type="Google" id="ProtNLM"/>
    </source>
</evidence>